<evidence type="ECO:0000256" key="4">
    <source>
        <dbReference type="SAM" id="Phobius"/>
    </source>
</evidence>
<evidence type="ECO:0000256" key="1">
    <source>
        <dbReference type="ARBA" id="ARBA00006739"/>
    </source>
</evidence>
<feature type="domain" description="Glycosyltransferase 2-like" evidence="5">
    <location>
        <begin position="12"/>
        <end position="65"/>
    </location>
</feature>
<dbReference type="PANTHER" id="PTHR43179">
    <property type="entry name" value="RHAMNOSYLTRANSFERASE WBBL"/>
    <property type="match status" value="1"/>
</dbReference>
<comment type="similarity">
    <text evidence="1">Belongs to the glycosyltransferase 2 family.</text>
</comment>
<evidence type="ECO:0000256" key="2">
    <source>
        <dbReference type="ARBA" id="ARBA00022676"/>
    </source>
</evidence>
<organism evidence="6 7">
    <name type="scientific">Rufibacter sediminis</name>
    <dbReference type="NCBI Taxonomy" id="2762756"/>
    <lineage>
        <taxon>Bacteria</taxon>
        <taxon>Pseudomonadati</taxon>
        <taxon>Bacteroidota</taxon>
        <taxon>Cytophagia</taxon>
        <taxon>Cytophagales</taxon>
        <taxon>Hymenobacteraceae</taxon>
        <taxon>Rufibacter</taxon>
    </lineage>
</organism>
<dbReference type="InterPro" id="IPR001173">
    <property type="entry name" value="Glyco_trans_2-like"/>
</dbReference>
<accession>A0ABR6VLI5</accession>
<keyword evidence="4" id="KW-0812">Transmembrane</keyword>
<dbReference type="Gene3D" id="3.90.550.10">
    <property type="entry name" value="Spore Coat Polysaccharide Biosynthesis Protein SpsA, Chain A"/>
    <property type="match status" value="1"/>
</dbReference>
<evidence type="ECO:0000313" key="6">
    <source>
        <dbReference type="EMBL" id="MBC3538111.1"/>
    </source>
</evidence>
<dbReference type="PANTHER" id="PTHR43179:SF12">
    <property type="entry name" value="GALACTOFURANOSYLTRANSFERASE GLFT2"/>
    <property type="match status" value="1"/>
</dbReference>
<feature type="domain" description="Glycosyltransferase 2-like" evidence="5">
    <location>
        <begin position="100"/>
        <end position="155"/>
    </location>
</feature>
<dbReference type="Proteomes" id="UP000659698">
    <property type="component" value="Unassembled WGS sequence"/>
</dbReference>
<gene>
    <name evidence="6" type="ORF">H7U12_00365</name>
</gene>
<keyword evidence="7" id="KW-1185">Reference proteome</keyword>
<keyword evidence="4" id="KW-0472">Membrane</keyword>
<dbReference type="SUPFAM" id="SSF53448">
    <property type="entry name" value="Nucleotide-diphospho-sugar transferases"/>
    <property type="match status" value="1"/>
</dbReference>
<evidence type="ECO:0000259" key="5">
    <source>
        <dbReference type="Pfam" id="PF00535"/>
    </source>
</evidence>
<reference evidence="6 7" key="1">
    <citation type="journal article" date="2019" name="Int. J. Syst. Evol. Microbiol.">
        <title>Rufibacter sediminis sp. nov., isolated from freshwater lake sediment.</title>
        <authorList>
            <person name="Qu J.H."/>
            <person name="Zhang L.J."/>
            <person name="Fu Y.H."/>
            <person name="Li H.F."/>
        </authorList>
    </citation>
    <scope>NUCLEOTIDE SEQUENCE [LARGE SCALE GENOMIC DNA]</scope>
    <source>
        <strain evidence="6 7">H-1</strain>
    </source>
</reference>
<dbReference type="Pfam" id="PF00535">
    <property type="entry name" value="Glycos_transf_2"/>
    <property type="match status" value="2"/>
</dbReference>
<dbReference type="EMBL" id="JACOAF010000001">
    <property type="protein sequence ID" value="MBC3538111.1"/>
    <property type="molecule type" value="Genomic_DNA"/>
</dbReference>
<feature type="transmembrane region" description="Helical" evidence="4">
    <location>
        <begin position="308"/>
        <end position="327"/>
    </location>
</feature>
<sequence length="341" mass="39119">MTEAAFALPWVSIILLNYKGHQDTMECLESLFKLDYERFSIVVVDNHSPDHSLDYIQQWLQEYEQEKVKEKLVVTEGRFHFHFDHVKEETLATHSRVKALVTTIQGAENLGFAGGNNIGIRFAQRTFSPDFVWVLNNDTVVAPDSLSHLVRKAQLDLQFGHRIGIWGSKLLYYHQPDTIQAIGGKLNLTTFTTRHIDEGQKDSPSAYLENPNQDYVIGASLFVSRAFLDEVGVLSEDYFLYFEELDWVKRGQKLGYALGYVPESRVYHKEGTSIGSSSAGKKKSDLADYHGIRSKIIFFQKFYPEKKLHLYAVLLVSVFLRLGRFQLKRAFQILKLMGRTP</sequence>
<protein>
    <submittedName>
        <fullName evidence="6">Glycosyltransferase family 2 protein</fullName>
    </submittedName>
</protein>
<keyword evidence="4" id="KW-1133">Transmembrane helix</keyword>
<evidence type="ECO:0000256" key="3">
    <source>
        <dbReference type="ARBA" id="ARBA00022679"/>
    </source>
</evidence>
<proteinExistence type="inferred from homology"/>
<comment type="caution">
    <text evidence="6">The sequence shown here is derived from an EMBL/GenBank/DDBJ whole genome shotgun (WGS) entry which is preliminary data.</text>
</comment>
<dbReference type="InterPro" id="IPR029044">
    <property type="entry name" value="Nucleotide-diphossugar_trans"/>
</dbReference>
<dbReference type="RefSeq" id="WP_186631162.1">
    <property type="nucleotide sequence ID" value="NZ_JACOAF010000001.1"/>
</dbReference>
<evidence type="ECO:0000313" key="7">
    <source>
        <dbReference type="Proteomes" id="UP000659698"/>
    </source>
</evidence>
<keyword evidence="3" id="KW-0808">Transferase</keyword>
<keyword evidence="2" id="KW-0328">Glycosyltransferase</keyword>
<dbReference type="CDD" id="cd04186">
    <property type="entry name" value="GT_2_like_c"/>
    <property type="match status" value="1"/>
</dbReference>
<name>A0ABR6VLI5_9BACT</name>